<comment type="caution">
    <text evidence="2">The sequence shown here is derived from an EMBL/GenBank/DDBJ whole genome shotgun (WGS) entry which is preliminary data.</text>
</comment>
<organism evidence="2 3">
    <name type="scientific">Caerostris darwini</name>
    <dbReference type="NCBI Taxonomy" id="1538125"/>
    <lineage>
        <taxon>Eukaryota</taxon>
        <taxon>Metazoa</taxon>
        <taxon>Ecdysozoa</taxon>
        <taxon>Arthropoda</taxon>
        <taxon>Chelicerata</taxon>
        <taxon>Arachnida</taxon>
        <taxon>Araneae</taxon>
        <taxon>Araneomorphae</taxon>
        <taxon>Entelegynae</taxon>
        <taxon>Araneoidea</taxon>
        <taxon>Araneidae</taxon>
        <taxon>Caerostris</taxon>
    </lineage>
</organism>
<dbReference type="EMBL" id="BPLQ01006056">
    <property type="protein sequence ID" value="GIY19641.1"/>
    <property type="molecule type" value="Genomic_DNA"/>
</dbReference>
<evidence type="ECO:0000313" key="2">
    <source>
        <dbReference type="EMBL" id="GIY19641.1"/>
    </source>
</evidence>
<evidence type="ECO:0000313" key="3">
    <source>
        <dbReference type="Proteomes" id="UP001054837"/>
    </source>
</evidence>
<dbReference type="AlphaFoldDB" id="A0AAV4RG23"/>
<evidence type="ECO:0000256" key="1">
    <source>
        <dbReference type="SAM" id="MobiDB-lite"/>
    </source>
</evidence>
<feature type="region of interest" description="Disordered" evidence="1">
    <location>
        <begin position="80"/>
        <end position="116"/>
    </location>
</feature>
<sequence length="116" mass="13266">MTCNEYHENDTFKNKLIHPYFIQVIKFLNYMRPALNHLKELCGSKYINAVTRKLISSASHSSQATSKGLFLHPRRVVMATGGGDPFSKRSALRRRQAKNERPDPTESANKYADRPT</sequence>
<protein>
    <submittedName>
        <fullName evidence="2">Uncharacterized protein</fullName>
    </submittedName>
</protein>
<name>A0AAV4RG23_9ARAC</name>
<reference evidence="2 3" key="1">
    <citation type="submission" date="2021-06" db="EMBL/GenBank/DDBJ databases">
        <title>Caerostris darwini draft genome.</title>
        <authorList>
            <person name="Kono N."/>
            <person name="Arakawa K."/>
        </authorList>
    </citation>
    <scope>NUCLEOTIDE SEQUENCE [LARGE SCALE GENOMIC DNA]</scope>
</reference>
<gene>
    <name evidence="2" type="ORF">CDAR_274311</name>
</gene>
<proteinExistence type="predicted"/>
<accession>A0AAV4RG23</accession>
<keyword evidence="3" id="KW-1185">Reference proteome</keyword>
<dbReference type="Proteomes" id="UP001054837">
    <property type="component" value="Unassembled WGS sequence"/>
</dbReference>